<organism evidence="2">
    <name type="scientific">Homavirus sp</name>
    <dbReference type="NCBI Taxonomy" id="2487769"/>
    <lineage>
        <taxon>Viruses</taxon>
        <taxon>Varidnaviria</taxon>
        <taxon>Bamfordvirae</taxon>
        <taxon>Nucleocytoviricota</taxon>
        <taxon>Megaviricetes</taxon>
        <taxon>Imitervirales</taxon>
        <taxon>Mimiviridae</taxon>
        <taxon>Klosneuvirinae</taxon>
    </lineage>
</organism>
<evidence type="ECO:0000313" key="2">
    <source>
        <dbReference type="EMBL" id="AYV82157.1"/>
    </source>
</evidence>
<proteinExistence type="predicted"/>
<dbReference type="EMBL" id="MK072343">
    <property type="protein sequence ID" value="AYV82157.1"/>
    <property type="molecule type" value="Genomic_DNA"/>
</dbReference>
<feature type="region of interest" description="Disordered" evidence="1">
    <location>
        <begin position="44"/>
        <end position="79"/>
    </location>
</feature>
<protein>
    <submittedName>
        <fullName evidence="2">Uncharacterized protein</fullName>
    </submittedName>
</protein>
<feature type="non-terminal residue" evidence="2">
    <location>
        <position position="1"/>
    </location>
</feature>
<accession>A0A3G5A4M0</accession>
<reference evidence="2" key="1">
    <citation type="submission" date="2018-10" db="EMBL/GenBank/DDBJ databases">
        <title>Hidden diversity of soil giant viruses.</title>
        <authorList>
            <person name="Schulz F."/>
            <person name="Alteio L."/>
            <person name="Goudeau D."/>
            <person name="Ryan E.M."/>
            <person name="Malmstrom R.R."/>
            <person name="Blanchard J."/>
            <person name="Woyke T."/>
        </authorList>
    </citation>
    <scope>NUCLEOTIDE SEQUENCE</scope>
    <source>
        <strain evidence="2">HOV1</strain>
    </source>
</reference>
<evidence type="ECO:0000256" key="1">
    <source>
        <dbReference type="SAM" id="MobiDB-lite"/>
    </source>
</evidence>
<gene>
    <name evidence="2" type="ORF">Homavirus12_1</name>
</gene>
<feature type="compositionally biased region" description="Low complexity" evidence="1">
    <location>
        <begin position="44"/>
        <end position="77"/>
    </location>
</feature>
<sequence>TETDLDRINLEDFSSTSDDDDLFGYNQYNDNYKINLEDFSNLFNDNQYNDNQYNDNQYNDNQYNDNQYNDTQSNDSQYNGTQCYYVPNGYALSKHYNTKSNLYEVKEEYKLSKTSDDDDITMIYTIEI</sequence>
<name>A0A3G5A4M0_9VIRU</name>